<sequence>MTTEQNGELPPVPRCVKIVSASSFYLWRFIAKRRSRSLLVRFGDDGVQRQTAPVPQFAPHISFMKLWSRFCNNVFLNIVTASKCSSENDFALFRLTFHSCLLVVTYSFNVDRTVALLDLR</sequence>
<dbReference type="AlphaFoldDB" id="A0A1B0GGP5"/>
<reference evidence="2" key="1">
    <citation type="submission" date="2014-03" db="EMBL/GenBank/DDBJ databases">
        <authorList>
            <person name="Aksoy S."/>
            <person name="Warren W."/>
            <person name="Wilson R.K."/>
        </authorList>
    </citation>
    <scope>NUCLEOTIDE SEQUENCE [LARGE SCALE GENOMIC DNA]</scope>
    <source>
        <strain evidence="2">IAEA</strain>
    </source>
</reference>
<dbReference type="EnsemblMetazoa" id="GPAI000080-RA">
    <property type="protein sequence ID" value="GPAI000080-PA"/>
    <property type="gene ID" value="GPAI000080"/>
</dbReference>
<dbReference type="VEuPathDB" id="VectorBase:GPAI000080"/>
<evidence type="ECO:0000313" key="2">
    <source>
        <dbReference type="Proteomes" id="UP000092445"/>
    </source>
</evidence>
<organism evidence="1 2">
    <name type="scientific">Glossina pallidipes</name>
    <name type="common">Tsetse fly</name>
    <dbReference type="NCBI Taxonomy" id="7398"/>
    <lineage>
        <taxon>Eukaryota</taxon>
        <taxon>Metazoa</taxon>
        <taxon>Ecdysozoa</taxon>
        <taxon>Arthropoda</taxon>
        <taxon>Hexapoda</taxon>
        <taxon>Insecta</taxon>
        <taxon>Pterygota</taxon>
        <taxon>Neoptera</taxon>
        <taxon>Endopterygota</taxon>
        <taxon>Diptera</taxon>
        <taxon>Brachycera</taxon>
        <taxon>Muscomorpha</taxon>
        <taxon>Hippoboscoidea</taxon>
        <taxon>Glossinidae</taxon>
        <taxon>Glossina</taxon>
    </lineage>
</organism>
<dbReference type="Proteomes" id="UP000092445">
    <property type="component" value="Unassembled WGS sequence"/>
</dbReference>
<name>A0A1B0GGP5_GLOPL</name>
<accession>A0A1B0GGP5</accession>
<protein>
    <submittedName>
        <fullName evidence="1">Uncharacterized protein</fullName>
    </submittedName>
</protein>
<evidence type="ECO:0000313" key="1">
    <source>
        <dbReference type="EnsemblMetazoa" id="GPAI000080-PA"/>
    </source>
</evidence>
<proteinExistence type="predicted"/>
<keyword evidence="2" id="KW-1185">Reference proteome</keyword>
<reference evidence="1" key="2">
    <citation type="submission" date="2020-05" db="UniProtKB">
        <authorList>
            <consortium name="EnsemblMetazoa"/>
        </authorList>
    </citation>
    <scope>IDENTIFICATION</scope>
    <source>
        <strain evidence="1">IAEA</strain>
    </source>
</reference>